<dbReference type="OMA" id="FGYLIHC"/>
<dbReference type="EnsemblPlants" id="AUR62043130-RA">
    <property type="protein sequence ID" value="AUR62043130-RA:cds"/>
    <property type="gene ID" value="AUR62043130"/>
</dbReference>
<keyword evidence="2" id="KW-1133">Transmembrane helix</keyword>
<dbReference type="Gramene" id="AUR62043130-RA">
    <property type="protein sequence ID" value="AUR62043130-RA:cds"/>
    <property type="gene ID" value="AUR62043130"/>
</dbReference>
<name>A0A803NAU0_CHEQI</name>
<dbReference type="SMR" id="A0A803NAU0"/>
<evidence type="ECO:0000256" key="1">
    <source>
        <dbReference type="SAM" id="MobiDB-lite"/>
    </source>
</evidence>
<accession>A0A803NAU0</accession>
<dbReference type="GO" id="GO:0032469">
    <property type="term" value="P:endoplasmic reticulum calcium ion homeostasis"/>
    <property type="evidence" value="ECO:0007669"/>
    <property type="project" value="InterPro"/>
</dbReference>
<proteinExistence type="predicted"/>
<sequence>MKTQDSISKNKTKKKDRVETSLKDASRDLSVFKFKSGAVVALVLFMVFGYLIHCLIDGKVVAKIPFVPIKLVQKDES</sequence>
<reference evidence="3" key="1">
    <citation type="journal article" date="2017" name="Nature">
        <title>The genome of Chenopodium quinoa.</title>
        <authorList>
            <person name="Jarvis D.E."/>
            <person name="Ho Y.S."/>
            <person name="Lightfoot D.J."/>
            <person name="Schmoeckel S.M."/>
            <person name="Li B."/>
            <person name="Borm T.J.A."/>
            <person name="Ohyanagi H."/>
            <person name="Mineta K."/>
            <person name="Michell C.T."/>
            <person name="Saber N."/>
            <person name="Kharbatia N.M."/>
            <person name="Rupper R.R."/>
            <person name="Sharp A.R."/>
            <person name="Dally N."/>
            <person name="Boughton B.A."/>
            <person name="Woo Y.H."/>
            <person name="Gao G."/>
            <person name="Schijlen E.G.W.M."/>
            <person name="Guo X."/>
            <person name="Momin A.A."/>
            <person name="Negrao S."/>
            <person name="Al-Babili S."/>
            <person name="Gehring C."/>
            <person name="Roessner U."/>
            <person name="Jung C."/>
            <person name="Murphy K."/>
            <person name="Arold S.T."/>
            <person name="Gojobori T."/>
            <person name="van der Linden C.G."/>
            <person name="van Loo E.N."/>
            <person name="Jellen E.N."/>
            <person name="Maughan P.J."/>
            <person name="Tester M."/>
        </authorList>
    </citation>
    <scope>NUCLEOTIDE SEQUENCE [LARGE SCALE GENOMIC DNA]</scope>
    <source>
        <strain evidence="3">cv. PI 614886</strain>
    </source>
</reference>
<reference evidence="3" key="2">
    <citation type="submission" date="2021-03" db="UniProtKB">
        <authorList>
            <consortium name="EnsemblPlants"/>
        </authorList>
    </citation>
    <scope>IDENTIFICATION</scope>
</reference>
<evidence type="ECO:0000256" key="2">
    <source>
        <dbReference type="SAM" id="Phobius"/>
    </source>
</evidence>
<dbReference type="Proteomes" id="UP000596660">
    <property type="component" value="Unplaced"/>
</dbReference>
<evidence type="ECO:0000313" key="4">
    <source>
        <dbReference type="Proteomes" id="UP000596660"/>
    </source>
</evidence>
<dbReference type="GO" id="GO:0005262">
    <property type="term" value="F:calcium channel activity"/>
    <property type="evidence" value="ECO:0007669"/>
    <property type="project" value="InterPro"/>
</dbReference>
<keyword evidence="4" id="KW-1185">Reference proteome</keyword>
<evidence type="ECO:0000313" key="3">
    <source>
        <dbReference type="EnsemblPlants" id="AUR62043130-RA:cds"/>
    </source>
</evidence>
<feature type="transmembrane region" description="Helical" evidence="2">
    <location>
        <begin position="36"/>
        <end position="56"/>
    </location>
</feature>
<organism evidence="3 4">
    <name type="scientific">Chenopodium quinoa</name>
    <name type="common">Quinoa</name>
    <dbReference type="NCBI Taxonomy" id="63459"/>
    <lineage>
        <taxon>Eukaryota</taxon>
        <taxon>Viridiplantae</taxon>
        <taxon>Streptophyta</taxon>
        <taxon>Embryophyta</taxon>
        <taxon>Tracheophyta</taxon>
        <taxon>Spermatophyta</taxon>
        <taxon>Magnoliopsida</taxon>
        <taxon>eudicotyledons</taxon>
        <taxon>Gunneridae</taxon>
        <taxon>Pentapetalae</taxon>
        <taxon>Caryophyllales</taxon>
        <taxon>Chenopodiaceae</taxon>
        <taxon>Chenopodioideae</taxon>
        <taxon>Atripliceae</taxon>
        <taxon>Chenopodium</taxon>
    </lineage>
</organism>
<dbReference type="PANTHER" id="PTHR20917:SF0">
    <property type="entry name" value="CALCIUM LOAD-ACTIVATED CALCIUM CHANNEL"/>
    <property type="match status" value="1"/>
</dbReference>
<dbReference type="AlphaFoldDB" id="A0A803NAU0"/>
<keyword evidence="2" id="KW-0812">Transmembrane</keyword>
<dbReference type="PANTHER" id="PTHR20917">
    <property type="entry name" value="PNAS-RELATED"/>
    <property type="match status" value="1"/>
</dbReference>
<feature type="region of interest" description="Disordered" evidence="1">
    <location>
        <begin position="1"/>
        <end position="21"/>
    </location>
</feature>
<dbReference type="GO" id="GO:0005789">
    <property type="term" value="C:endoplasmic reticulum membrane"/>
    <property type="evidence" value="ECO:0007669"/>
    <property type="project" value="InterPro"/>
</dbReference>
<keyword evidence="2" id="KW-0472">Membrane</keyword>
<dbReference type="InterPro" id="IPR008559">
    <property type="entry name" value="TMCO1"/>
</dbReference>
<protein>
    <submittedName>
        <fullName evidence="3">Uncharacterized protein</fullName>
    </submittedName>
</protein>